<reference evidence="5" key="1">
    <citation type="submission" date="2020-10" db="EMBL/GenBank/DDBJ databases">
        <authorList>
            <person name="Gilroy R."/>
        </authorList>
    </citation>
    <scope>NUCLEOTIDE SEQUENCE</scope>
    <source>
        <strain evidence="5">14508</strain>
    </source>
</reference>
<accession>A0A9D1G9N4</accession>
<dbReference type="CDD" id="cd10917">
    <property type="entry name" value="CE4_NodB_like_6s_7s"/>
    <property type="match status" value="1"/>
</dbReference>
<dbReference type="InterPro" id="IPR050248">
    <property type="entry name" value="Polysacc_deacetylase_ArnD"/>
</dbReference>
<dbReference type="Proteomes" id="UP000886893">
    <property type="component" value="Unassembled WGS sequence"/>
</dbReference>
<sequence>MKKFILLLFSFFLLCGCHTNDSTINGVVYANVYTHYKTLQPYICLTFDDGPDQVQTPKVLDLLKKYGIKATFFVLGEEVEYQKEMLKKVVEAGHEIGNHFFKHDNIHKLTEQEIRESIVKNNELIKEAVGVTPKLVRPPYGIVTDTLKKVCKELDMDIILWNKDSKDWNKTPDSTI</sequence>
<feature type="signal peptide" evidence="3">
    <location>
        <begin position="1"/>
        <end position="19"/>
    </location>
</feature>
<feature type="chain" id="PRO_5038339475" evidence="3">
    <location>
        <begin position="20"/>
        <end position="176"/>
    </location>
</feature>
<dbReference type="GO" id="GO:0016810">
    <property type="term" value="F:hydrolase activity, acting on carbon-nitrogen (but not peptide) bonds"/>
    <property type="evidence" value="ECO:0007669"/>
    <property type="project" value="InterPro"/>
</dbReference>
<evidence type="ECO:0000313" key="5">
    <source>
        <dbReference type="EMBL" id="HIT17947.1"/>
    </source>
</evidence>
<feature type="non-terminal residue" evidence="5">
    <location>
        <position position="176"/>
    </location>
</feature>
<organism evidence="5 6">
    <name type="scientific">Candidatus Caccosoma faecigallinarum</name>
    <dbReference type="NCBI Taxonomy" id="2840720"/>
    <lineage>
        <taxon>Bacteria</taxon>
        <taxon>Bacillati</taxon>
        <taxon>Bacillota</taxon>
        <taxon>Bacillota incertae sedis</taxon>
        <taxon>Candidatus Caccosoma</taxon>
    </lineage>
</organism>
<evidence type="ECO:0000256" key="2">
    <source>
        <dbReference type="ARBA" id="ARBA00022801"/>
    </source>
</evidence>
<evidence type="ECO:0000313" key="6">
    <source>
        <dbReference type="Proteomes" id="UP000886893"/>
    </source>
</evidence>
<dbReference type="PANTHER" id="PTHR10587">
    <property type="entry name" value="GLYCOSYL TRANSFERASE-RELATED"/>
    <property type="match status" value="1"/>
</dbReference>
<dbReference type="PROSITE" id="PS51257">
    <property type="entry name" value="PROKAR_LIPOPROTEIN"/>
    <property type="match status" value="1"/>
</dbReference>
<dbReference type="InterPro" id="IPR011330">
    <property type="entry name" value="Glyco_hydro/deAcase_b/a-brl"/>
</dbReference>
<dbReference type="PANTHER" id="PTHR10587:SF133">
    <property type="entry name" value="CHITIN DEACETYLASE 1-RELATED"/>
    <property type="match status" value="1"/>
</dbReference>
<dbReference type="PROSITE" id="PS51677">
    <property type="entry name" value="NODB"/>
    <property type="match status" value="1"/>
</dbReference>
<dbReference type="Gene3D" id="3.20.20.370">
    <property type="entry name" value="Glycoside hydrolase/deacetylase"/>
    <property type="match status" value="1"/>
</dbReference>
<dbReference type="GO" id="GO:0016020">
    <property type="term" value="C:membrane"/>
    <property type="evidence" value="ECO:0007669"/>
    <property type="project" value="TreeGrafter"/>
</dbReference>
<reference evidence="5" key="2">
    <citation type="journal article" date="2021" name="PeerJ">
        <title>Extensive microbial diversity within the chicken gut microbiome revealed by metagenomics and culture.</title>
        <authorList>
            <person name="Gilroy R."/>
            <person name="Ravi A."/>
            <person name="Getino M."/>
            <person name="Pursley I."/>
            <person name="Horton D.L."/>
            <person name="Alikhan N.F."/>
            <person name="Baker D."/>
            <person name="Gharbi K."/>
            <person name="Hall N."/>
            <person name="Watson M."/>
            <person name="Adriaenssens E.M."/>
            <person name="Foster-Nyarko E."/>
            <person name="Jarju S."/>
            <person name="Secka A."/>
            <person name="Antonio M."/>
            <person name="Oren A."/>
            <person name="Chaudhuri R.R."/>
            <person name="La Ragione R."/>
            <person name="Hildebrand F."/>
            <person name="Pallen M.J."/>
        </authorList>
    </citation>
    <scope>NUCLEOTIDE SEQUENCE</scope>
    <source>
        <strain evidence="5">14508</strain>
    </source>
</reference>
<dbReference type="AlphaFoldDB" id="A0A9D1G9N4"/>
<dbReference type="InterPro" id="IPR002509">
    <property type="entry name" value="NODB_dom"/>
</dbReference>
<keyword evidence="2" id="KW-0378">Hydrolase</keyword>
<proteinExistence type="predicted"/>
<dbReference type="SUPFAM" id="SSF88713">
    <property type="entry name" value="Glycoside hydrolase/deacetylase"/>
    <property type="match status" value="1"/>
</dbReference>
<dbReference type="GO" id="GO:0005975">
    <property type="term" value="P:carbohydrate metabolic process"/>
    <property type="evidence" value="ECO:0007669"/>
    <property type="project" value="InterPro"/>
</dbReference>
<gene>
    <name evidence="5" type="ORF">IAD04_06230</name>
</gene>
<dbReference type="GO" id="GO:0046872">
    <property type="term" value="F:metal ion binding"/>
    <property type="evidence" value="ECO:0007669"/>
    <property type="project" value="UniProtKB-KW"/>
</dbReference>
<name>A0A9D1G9N4_9FIRM</name>
<keyword evidence="1" id="KW-0479">Metal-binding</keyword>
<comment type="caution">
    <text evidence="5">The sequence shown here is derived from an EMBL/GenBank/DDBJ whole genome shotgun (WGS) entry which is preliminary data.</text>
</comment>
<dbReference type="Pfam" id="PF01522">
    <property type="entry name" value="Polysacc_deac_1"/>
    <property type="match status" value="1"/>
</dbReference>
<evidence type="ECO:0000256" key="1">
    <source>
        <dbReference type="ARBA" id="ARBA00022723"/>
    </source>
</evidence>
<keyword evidence="3" id="KW-0732">Signal</keyword>
<dbReference type="EMBL" id="DVKI01000193">
    <property type="protein sequence ID" value="HIT17947.1"/>
    <property type="molecule type" value="Genomic_DNA"/>
</dbReference>
<feature type="domain" description="NodB homology" evidence="4">
    <location>
        <begin position="41"/>
        <end position="176"/>
    </location>
</feature>
<evidence type="ECO:0000256" key="3">
    <source>
        <dbReference type="SAM" id="SignalP"/>
    </source>
</evidence>
<evidence type="ECO:0000259" key="4">
    <source>
        <dbReference type="PROSITE" id="PS51677"/>
    </source>
</evidence>
<protein>
    <submittedName>
        <fullName evidence="5">Polysaccharide deacetylase family protein</fullName>
    </submittedName>
</protein>